<proteinExistence type="predicted"/>
<evidence type="ECO:0000313" key="1">
    <source>
        <dbReference type="EMBL" id="TNN59006.1"/>
    </source>
</evidence>
<evidence type="ECO:0000313" key="2">
    <source>
        <dbReference type="Proteomes" id="UP000314294"/>
    </source>
</evidence>
<sequence>MHVEAYLLVIQGQLCPLCSEPLATTTPGLLVVSNGSPGMICQWSNTHCGKALPPVLERRSAVKPEIGKSKVLHSLGNIHQEVGASSIGSEAPDLSGLTDVPLKLLSKVTGTGLDVLTLANITLLNVFCQTIGEGTSLHEQTVVLVGRL</sequence>
<name>A0A4Z2GZR1_9TELE</name>
<dbReference type="Proteomes" id="UP000314294">
    <property type="component" value="Unassembled WGS sequence"/>
</dbReference>
<dbReference type="AlphaFoldDB" id="A0A4Z2GZR1"/>
<gene>
    <name evidence="1" type="ORF">EYF80_030744</name>
</gene>
<organism evidence="1 2">
    <name type="scientific">Liparis tanakae</name>
    <name type="common">Tanaka's snailfish</name>
    <dbReference type="NCBI Taxonomy" id="230148"/>
    <lineage>
        <taxon>Eukaryota</taxon>
        <taxon>Metazoa</taxon>
        <taxon>Chordata</taxon>
        <taxon>Craniata</taxon>
        <taxon>Vertebrata</taxon>
        <taxon>Euteleostomi</taxon>
        <taxon>Actinopterygii</taxon>
        <taxon>Neopterygii</taxon>
        <taxon>Teleostei</taxon>
        <taxon>Neoteleostei</taxon>
        <taxon>Acanthomorphata</taxon>
        <taxon>Eupercaria</taxon>
        <taxon>Perciformes</taxon>
        <taxon>Cottioidei</taxon>
        <taxon>Cottales</taxon>
        <taxon>Liparidae</taxon>
        <taxon>Liparis</taxon>
    </lineage>
</organism>
<dbReference type="EMBL" id="SRLO01000365">
    <property type="protein sequence ID" value="TNN59006.1"/>
    <property type="molecule type" value="Genomic_DNA"/>
</dbReference>
<protein>
    <submittedName>
        <fullName evidence="1">Uncharacterized protein</fullName>
    </submittedName>
</protein>
<dbReference type="OrthoDB" id="8122249at2759"/>
<reference evidence="1 2" key="1">
    <citation type="submission" date="2019-03" db="EMBL/GenBank/DDBJ databases">
        <title>First draft genome of Liparis tanakae, snailfish: a comprehensive survey of snailfish specific genes.</title>
        <authorList>
            <person name="Kim W."/>
            <person name="Song I."/>
            <person name="Jeong J.-H."/>
            <person name="Kim D."/>
            <person name="Kim S."/>
            <person name="Ryu S."/>
            <person name="Song J.Y."/>
            <person name="Lee S.K."/>
        </authorList>
    </citation>
    <scope>NUCLEOTIDE SEQUENCE [LARGE SCALE GENOMIC DNA]</scope>
    <source>
        <tissue evidence="1">Muscle</tissue>
    </source>
</reference>
<keyword evidence="2" id="KW-1185">Reference proteome</keyword>
<accession>A0A4Z2GZR1</accession>
<comment type="caution">
    <text evidence="1">The sequence shown here is derived from an EMBL/GenBank/DDBJ whole genome shotgun (WGS) entry which is preliminary data.</text>
</comment>